<dbReference type="AlphaFoldDB" id="H1RZG4"/>
<accession>H1RZG4</accession>
<evidence type="ECO:0000256" key="2">
    <source>
        <dbReference type="ARBA" id="ARBA00022448"/>
    </source>
</evidence>
<feature type="binding site" description="covalent" evidence="8">
    <location>
        <position position="139"/>
    </location>
    <ligand>
        <name>heme c</name>
        <dbReference type="ChEBI" id="CHEBI:61717"/>
        <label>2</label>
    </ligand>
</feature>
<dbReference type="SUPFAM" id="SSF46626">
    <property type="entry name" value="Cytochrome c"/>
    <property type="match status" value="2"/>
</dbReference>
<feature type="binding site" description="axial binding residue" evidence="9">
    <location>
        <position position="143"/>
    </location>
    <ligand>
        <name>heme c</name>
        <dbReference type="ChEBI" id="CHEBI:61717"/>
        <label>2</label>
    </ligand>
    <ligandPart>
        <name>Fe</name>
        <dbReference type="ChEBI" id="CHEBI:18248"/>
    </ligandPart>
</feature>
<evidence type="ECO:0000256" key="3">
    <source>
        <dbReference type="ARBA" id="ARBA00022617"/>
    </source>
</evidence>
<dbReference type="GO" id="GO:0009055">
    <property type="term" value="F:electron transfer activity"/>
    <property type="evidence" value="ECO:0007669"/>
    <property type="project" value="InterPro"/>
</dbReference>
<evidence type="ECO:0000256" key="6">
    <source>
        <dbReference type="ARBA" id="ARBA00022982"/>
    </source>
</evidence>
<evidence type="ECO:0000256" key="4">
    <source>
        <dbReference type="ARBA" id="ARBA00022723"/>
    </source>
</evidence>
<comment type="subcellular location">
    <subcellularLocation>
        <location evidence="1">Periplasm</location>
    </subcellularLocation>
</comment>
<evidence type="ECO:0000313" key="13">
    <source>
        <dbReference type="Proteomes" id="UP000005808"/>
    </source>
</evidence>
<evidence type="ECO:0000256" key="5">
    <source>
        <dbReference type="ARBA" id="ARBA00022764"/>
    </source>
</evidence>
<feature type="domain" description="Cytochrome c" evidence="11">
    <location>
        <begin position="118"/>
        <end position="207"/>
    </location>
</feature>
<keyword evidence="2" id="KW-0813">Transport</keyword>
<dbReference type="PANTHER" id="PTHR33751:SF9">
    <property type="entry name" value="CYTOCHROME C4"/>
    <property type="match status" value="1"/>
</dbReference>
<feature type="domain" description="Cytochrome c" evidence="11">
    <location>
        <begin position="21"/>
        <end position="108"/>
    </location>
</feature>
<evidence type="ECO:0000256" key="7">
    <source>
        <dbReference type="ARBA" id="ARBA00023004"/>
    </source>
</evidence>
<dbReference type="EMBL" id="AHJE01000010">
    <property type="protein sequence ID" value="EHP44306.1"/>
    <property type="molecule type" value="Genomic_DNA"/>
</dbReference>
<keyword evidence="10" id="KW-0732">Signal</keyword>
<feature type="binding site" description="axial binding residue" evidence="9">
    <location>
        <position position="41"/>
    </location>
    <ligand>
        <name>heme c</name>
        <dbReference type="ChEBI" id="CHEBI:61717"/>
        <label>1</label>
    </ligand>
    <ligandPart>
        <name>Fe</name>
        <dbReference type="ChEBI" id="CHEBI:18248"/>
    </ligandPart>
</feature>
<proteinExistence type="predicted"/>
<feature type="signal peptide" evidence="10">
    <location>
        <begin position="1"/>
        <end position="20"/>
    </location>
</feature>
<keyword evidence="6" id="KW-0249">Electron transport</keyword>
<feature type="binding site" description="covalent" evidence="8">
    <location>
        <position position="40"/>
    </location>
    <ligand>
        <name>heme c</name>
        <dbReference type="ChEBI" id="CHEBI:61717"/>
        <label>1</label>
    </ligand>
</feature>
<evidence type="ECO:0000256" key="8">
    <source>
        <dbReference type="PIRSR" id="PIRSR000005-1"/>
    </source>
</evidence>
<dbReference type="GO" id="GO:0020037">
    <property type="term" value="F:heme binding"/>
    <property type="evidence" value="ECO:0007669"/>
    <property type="project" value="InterPro"/>
</dbReference>
<dbReference type="InterPro" id="IPR036909">
    <property type="entry name" value="Cyt_c-like_dom_sf"/>
</dbReference>
<keyword evidence="4 9" id="KW-0479">Metal-binding</keyword>
<feature type="binding site" description="covalent" evidence="8">
    <location>
        <position position="37"/>
    </location>
    <ligand>
        <name>heme c</name>
        <dbReference type="ChEBI" id="CHEBI:61717"/>
        <label>1</label>
    </ligand>
</feature>
<feature type="binding site" description="axial binding residue" evidence="9">
    <location>
        <position position="85"/>
    </location>
    <ligand>
        <name>heme c</name>
        <dbReference type="ChEBI" id="CHEBI:61717"/>
        <label>1</label>
    </ligand>
    <ligandPart>
        <name>Fe</name>
        <dbReference type="ChEBI" id="CHEBI:18248"/>
    </ligandPart>
</feature>
<gene>
    <name evidence="12" type="ORF">OR16_03507</name>
</gene>
<protein>
    <submittedName>
        <fullName evidence="12">Cytochrome c4</fullName>
    </submittedName>
</protein>
<feature type="binding site" description="axial binding residue" evidence="9">
    <location>
        <position position="184"/>
    </location>
    <ligand>
        <name>heme c</name>
        <dbReference type="ChEBI" id="CHEBI:61717"/>
        <label>2</label>
    </ligand>
    <ligandPart>
        <name>Fe</name>
        <dbReference type="ChEBI" id="CHEBI:18248"/>
    </ligandPart>
</feature>
<evidence type="ECO:0000256" key="1">
    <source>
        <dbReference type="ARBA" id="ARBA00004418"/>
    </source>
</evidence>
<dbReference type="InterPro" id="IPR050597">
    <property type="entry name" value="Cytochrome_c_Oxidase_Subunit"/>
</dbReference>
<dbReference type="InterPro" id="IPR024167">
    <property type="entry name" value="Cytochrome_c4-like"/>
</dbReference>
<evidence type="ECO:0000256" key="10">
    <source>
        <dbReference type="SAM" id="SignalP"/>
    </source>
</evidence>
<dbReference type="GO" id="GO:0005506">
    <property type="term" value="F:iron ion binding"/>
    <property type="evidence" value="ECO:0007669"/>
    <property type="project" value="InterPro"/>
</dbReference>
<name>H1RZG4_9BURK</name>
<sequence>MGTAAAGVLLLAAGAASAQAPQAARGLPVAKIAAQTCAACHGPAGTSAGGQFPNLAGQNEAYLYKQLGQFKGGAGGKPLRSSEIMEPIARQLDDKQMRALARFYSRQLPGPGKATDPALVEAGRSVYWKGNPASGLPACVSCHRPNGEGIVPDFPRIAGQHPEYVAQQLNAWRSGARGGPGKLMSLLVPLMTQEEVSAVAQYVAQLK</sequence>
<dbReference type="PIRSF" id="PIRSF000005">
    <property type="entry name" value="Cytochrome_c4"/>
    <property type="match status" value="1"/>
</dbReference>
<comment type="PTM">
    <text evidence="8">Binds 2 heme c groups covalently per subunit.</text>
</comment>
<dbReference type="Gene3D" id="1.10.760.10">
    <property type="entry name" value="Cytochrome c-like domain"/>
    <property type="match status" value="2"/>
</dbReference>
<comment type="caution">
    <text evidence="12">The sequence shown here is derived from an EMBL/GenBank/DDBJ whole genome shotgun (WGS) entry which is preliminary data.</text>
</comment>
<dbReference type="PROSITE" id="PS51007">
    <property type="entry name" value="CYTC"/>
    <property type="match status" value="2"/>
</dbReference>
<organism evidence="12 13">
    <name type="scientific">Cupriavidus basilensis OR16</name>
    <dbReference type="NCBI Taxonomy" id="1127483"/>
    <lineage>
        <taxon>Bacteria</taxon>
        <taxon>Pseudomonadati</taxon>
        <taxon>Pseudomonadota</taxon>
        <taxon>Betaproteobacteria</taxon>
        <taxon>Burkholderiales</taxon>
        <taxon>Burkholderiaceae</taxon>
        <taxon>Cupriavidus</taxon>
    </lineage>
</organism>
<dbReference type="InterPro" id="IPR009056">
    <property type="entry name" value="Cyt_c-like_dom"/>
</dbReference>
<reference evidence="12 13" key="1">
    <citation type="journal article" date="2012" name="J. Bacteriol.">
        <title>De Novo Genome Project of Cupriavidus basilensis OR16.</title>
        <authorList>
            <person name="Cserhati M."/>
            <person name="Kriszt B."/>
            <person name="Szoboszlay S."/>
            <person name="Toth A."/>
            <person name="Szabo I."/>
            <person name="Tancsics A."/>
            <person name="Nagy I."/>
            <person name="Horvath B."/>
            <person name="Nagy I."/>
            <person name="Kukolya J."/>
        </authorList>
    </citation>
    <scope>NUCLEOTIDE SEQUENCE [LARGE SCALE GENOMIC DNA]</scope>
    <source>
        <strain evidence="12 13">OR16</strain>
    </source>
</reference>
<dbReference type="GO" id="GO:0042597">
    <property type="term" value="C:periplasmic space"/>
    <property type="evidence" value="ECO:0007669"/>
    <property type="project" value="UniProtKB-SubCell"/>
</dbReference>
<dbReference type="Proteomes" id="UP000005808">
    <property type="component" value="Unassembled WGS sequence"/>
</dbReference>
<keyword evidence="5" id="KW-0574">Periplasm</keyword>
<keyword evidence="3 8" id="KW-0349">Heme</keyword>
<feature type="binding site" description="covalent" evidence="8">
    <location>
        <position position="142"/>
    </location>
    <ligand>
        <name>heme c</name>
        <dbReference type="ChEBI" id="CHEBI:61717"/>
        <label>2</label>
    </ligand>
</feature>
<dbReference type="PANTHER" id="PTHR33751">
    <property type="entry name" value="CBB3-TYPE CYTOCHROME C OXIDASE SUBUNIT FIXP"/>
    <property type="match status" value="1"/>
</dbReference>
<keyword evidence="7 9" id="KW-0408">Iron</keyword>
<evidence type="ECO:0000259" key="11">
    <source>
        <dbReference type="PROSITE" id="PS51007"/>
    </source>
</evidence>
<dbReference type="Pfam" id="PF00034">
    <property type="entry name" value="Cytochrom_C"/>
    <property type="match status" value="2"/>
</dbReference>
<evidence type="ECO:0000256" key="9">
    <source>
        <dbReference type="PIRSR" id="PIRSR000005-2"/>
    </source>
</evidence>
<evidence type="ECO:0000313" key="12">
    <source>
        <dbReference type="EMBL" id="EHP44306.1"/>
    </source>
</evidence>
<dbReference type="PATRIC" id="fig|1127483.3.peg.709"/>
<feature type="chain" id="PRO_5003554127" evidence="10">
    <location>
        <begin position="21"/>
        <end position="207"/>
    </location>
</feature>